<sequence>MQELYGRPEQSGRNCTNILERIRTDDTGKEGKRSFKRRFKSLWICRRNFWIVDVDASFGDSDGKLLYLTSSSRKQHDNTYIRQCPLSAPNRLCDWQKTMNDAASADRTSYDAVV</sequence>
<evidence type="ECO:0000313" key="2">
    <source>
        <dbReference type="EMBL" id="KAK1744217.1"/>
    </source>
</evidence>
<proteinExistence type="predicted"/>
<reference evidence="2" key="1">
    <citation type="submission" date="2023-06" db="EMBL/GenBank/DDBJ databases">
        <title>Survivors Of The Sea: Transcriptome response of Skeletonema marinoi to long-term dormancy.</title>
        <authorList>
            <person name="Pinder M.I.M."/>
            <person name="Kourtchenko O."/>
            <person name="Robertson E.K."/>
            <person name="Larsson T."/>
            <person name="Maumus F."/>
            <person name="Osuna-Cruz C.M."/>
            <person name="Vancaester E."/>
            <person name="Stenow R."/>
            <person name="Vandepoele K."/>
            <person name="Ploug H."/>
            <person name="Bruchert V."/>
            <person name="Godhe A."/>
            <person name="Topel M."/>
        </authorList>
    </citation>
    <scope>NUCLEOTIDE SEQUENCE</scope>
    <source>
        <strain evidence="2">R05AC</strain>
    </source>
</reference>
<name>A0AAD8YF02_9STRA</name>
<keyword evidence="3" id="KW-1185">Reference proteome</keyword>
<feature type="region of interest" description="Disordered" evidence="1">
    <location>
        <begin position="1"/>
        <end position="20"/>
    </location>
</feature>
<protein>
    <submittedName>
        <fullName evidence="2">Uncharacterized protein</fullName>
    </submittedName>
</protein>
<dbReference type="Proteomes" id="UP001224775">
    <property type="component" value="Unassembled WGS sequence"/>
</dbReference>
<dbReference type="EMBL" id="JATAAI010000007">
    <property type="protein sequence ID" value="KAK1744217.1"/>
    <property type="molecule type" value="Genomic_DNA"/>
</dbReference>
<dbReference type="AlphaFoldDB" id="A0AAD8YF02"/>
<evidence type="ECO:0000256" key="1">
    <source>
        <dbReference type="SAM" id="MobiDB-lite"/>
    </source>
</evidence>
<accession>A0AAD8YF02</accession>
<comment type="caution">
    <text evidence="2">The sequence shown here is derived from an EMBL/GenBank/DDBJ whole genome shotgun (WGS) entry which is preliminary data.</text>
</comment>
<gene>
    <name evidence="2" type="ORF">QTG54_004750</name>
</gene>
<organism evidence="2 3">
    <name type="scientific">Skeletonema marinoi</name>
    <dbReference type="NCBI Taxonomy" id="267567"/>
    <lineage>
        <taxon>Eukaryota</taxon>
        <taxon>Sar</taxon>
        <taxon>Stramenopiles</taxon>
        <taxon>Ochrophyta</taxon>
        <taxon>Bacillariophyta</taxon>
        <taxon>Coscinodiscophyceae</taxon>
        <taxon>Thalassiosirophycidae</taxon>
        <taxon>Thalassiosirales</taxon>
        <taxon>Skeletonemataceae</taxon>
        <taxon>Skeletonema</taxon>
        <taxon>Skeletonema marinoi-dohrnii complex</taxon>
    </lineage>
</organism>
<evidence type="ECO:0000313" key="3">
    <source>
        <dbReference type="Proteomes" id="UP001224775"/>
    </source>
</evidence>